<keyword evidence="3 4" id="KW-0418">Kinase</keyword>
<keyword evidence="2 4" id="KW-0808">Transferase</keyword>
<evidence type="ECO:0000313" key="9">
    <source>
        <dbReference type="Proteomes" id="UP000365705"/>
    </source>
</evidence>
<comment type="similarity">
    <text evidence="1 4">Belongs to the carbohydrate kinase PfkB family.</text>
</comment>
<evidence type="ECO:0000313" key="7">
    <source>
        <dbReference type="EMBL" id="VTZ92016.1"/>
    </source>
</evidence>
<dbReference type="InterPro" id="IPR002173">
    <property type="entry name" value="Carboh/pur_kinase_PfkB_CS"/>
</dbReference>
<organism evidence="6 8">
    <name type="scientific">Limosilactobacillus mucosae</name>
    <name type="common">Lactobacillus mucosae</name>
    <dbReference type="NCBI Taxonomy" id="97478"/>
    <lineage>
        <taxon>Bacteria</taxon>
        <taxon>Bacillati</taxon>
        <taxon>Bacillota</taxon>
        <taxon>Bacilli</taxon>
        <taxon>Lactobacillales</taxon>
        <taxon>Lactobacillaceae</taxon>
        <taxon>Limosilactobacillus</taxon>
    </lineage>
</organism>
<proteinExistence type="inferred from homology"/>
<reference evidence="7 9" key="2">
    <citation type="submission" date="2019-06" db="EMBL/GenBank/DDBJ databases">
        <authorList>
            <person name="Rodrigo-Torres L."/>
            <person name="Arahal R. D."/>
            <person name="Lucena T."/>
        </authorList>
    </citation>
    <scope>NUCLEOTIDE SEQUENCE [LARGE SCALE GENOMIC DNA]</scope>
    <source>
        <strain evidence="7 9">INIA P508</strain>
    </source>
</reference>
<dbReference type="InterPro" id="IPR002139">
    <property type="entry name" value="Ribo/fructo_kinase"/>
</dbReference>
<dbReference type="RefSeq" id="WP_034539990.1">
    <property type="nucleotide sequence ID" value="NZ_CABFNH010000026.1"/>
</dbReference>
<sequence length="295" mass="32434">MVEKSLVIGAAFVDVIMDVGHLPTSGSDVTANLKSYNVGGCAFNVYGAIRHYLGADRVDLFVPVGKGQYSEMIRKTMNSSKIPILAEDDCQDNGWDICLIEPSGERTFITIPGIEQNWQAEWFNKIDLSDYKYFYVSGYEMENAESAKLLLDYLAQRNADSYIIFDASPRINYIDFEILDRLLSKGVIINANENEIGFLSDKDTLAEKAQDIFCKTNEPVLITLGARGTYLYDKHGGKIIGTDKVKNIVNTIGAGDTHCGGVIAGLLEGNSFPKACQIGNELAAQVIQQEPGYLS</sequence>
<dbReference type="PRINTS" id="PR00990">
    <property type="entry name" value="RIBOKINASE"/>
</dbReference>
<dbReference type="SUPFAM" id="SSF53613">
    <property type="entry name" value="Ribokinase-like"/>
    <property type="match status" value="1"/>
</dbReference>
<evidence type="ECO:0000256" key="1">
    <source>
        <dbReference type="ARBA" id="ARBA00010688"/>
    </source>
</evidence>
<dbReference type="Pfam" id="PF00294">
    <property type="entry name" value="PfkB"/>
    <property type="match status" value="1"/>
</dbReference>
<dbReference type="PANTHER" id="PTHR10584">
    <property type="entry name" value="SUGAR KINASE"/>
    <property type="match status" value="1"/>
</dbReference>
<dbReference type="Proteomes" id="UP000365705">
    <property type="component" value="Unassembled WGS sequence"/>
</dbReference>
<dbReference type="EMBL" id="JROC01000030">
    <property type="protein sequence ID" value="KGL67000.1"/>
    <property type="molecule type" value="Genomic_DNA"/>
</dbReference>
<dbReference type="AlphaFoldDB" id="A0A099YEP1"/>
<evidence type="ECO:0000313" key="8">
    <source>
        <dbReference type="Proteomes" id="UP000030001"/>
    </source>
</evidence>
<evidence type="ECO:0000256" key="2">
    <source>
        <dbReference type="ARBA" id="ARBA00022679"/>
    </source>
</evidence>
<evidence type="ECO:0000256" key="4">
    <source>
        <dbReference type="RuleBase" id="RU003704"/>
    </source>
</evidence>
<accession>A0A099YEP1</accession>
<feature type="domain" description="Carbohydrate kinase PfkB" evidence="5">
    <location>
        <begin position="4"/>
        <end position="290"/>
    </location>
</feature>
<protein>
    <submittedName>
        <fullName evidence="7">Putative sugar kinase YdjH</fullName>
        <ecNumber evidence="7">2.7.1.-</ecNumber>
    </submittedName>
    <submittedName>
        <fullName evidence="6">Ribokinase</fullName>
    </submittedName>
</protein>
<dbReference type="GO" id="GO:0005829">
    <property type="term" value="C:cytosol"/>
    <property type="evidence" value="ECO:0007669"/>
    <property type="project" value="TreeGrafter"/>
</dbReference>
<evidence type="ECO:0000313" key="6">
    <source>
        <dbReference type="EMBL" id="KGL67000.1"/>
    </source>
</evidence>
<dbReference type="PROSITE" id="PS00584">
    <property type="entry name" value="PFKB_KINASES_2"/>
    <property type="match status" value="1"/>
</dbReference>
<dbReference type="GO" id="GO:0006796">
    <property type="term" value="P:phosphate-containing compound metabolic process"/>
    <property type="evidence" value="ECO:0007669"/>
    <property type="project" value="UniProtKB-ARBA"/>
</dbReference>
<dbReference type="PANTHER" id="PTHR10584:SF166">
    <property type="entry name" value="RIBOKINASE"/>
    <property type="match status" value="1"/>
</dbReference>
<dbReference type="InterPro" id="IPR029056">
    <property type="entry name" value="Ribokinase-like"/>
</dbReference>
<dbReference type="EMBL" id="CABFNH010000026">
    <property type="protein sequence ID" value="VTZ92016.1"/>
    <property type="molecule type" value="Genomic_DNA"/>
</dbReference>
<dbReference type="GO" id="GO:0016301">
    <property type="term" value="F:kinase activity"/>
    <property type="evidence" value="ECO:0007669"/>
    <property type="project" value="UniProtKB-KW"/>
</dbReference>
<dbReference type="Proteomes" id="UP000030001">
    <property type="component" value="Unassembled WGS sequence"/>
</dbReference>
<name>A0A099YEP1_LIMMU</name>
<evidence type="ECO:0000259" key="5">
    <source>
        <dbReference type="Pfam" id="PF00294"/>
    </source>
</evidence>
<dbReference type="EC" id="2.7.1.-" evidence="7"/>
<gene>
    <name evidence="7" type="primary">ydjH</name>
    <name evidence="7" type="ORF">LMUP508_01611</name>
    <name evidence="6" type="ORF">LX03_05070</name>
</gene>
<dbReference type="InterPro" id="IPR011611">
    <property type="entry name" value="PfkB_dom"/>
</dbReference>
<dbReference type="Gene3D" id="3.40.1190.20">
    <property type="match status" value="1"/>
</dbReference>
<evidence type="ECO:0000256" key="3">
    <source>
        <dbReference type="ARBA" id="ARBA00022777"/>
    </source>
</evidence>
<reference evidence="6 8" key="1">
    <citation type="submission" date="2014-09" db="EMBL/GenBank/DDBJ databases">
        <title>Lactobacillus mucosae CRL573 Genome Sequencing.</title>
        <authorList>
            <person name="Bleckwedel J."/>
            <person name="Teran L.C."/>
            <person name="Bonacina J."/>
            <person name="Saavedra L."/>
            <person name="Mozzi F.B."/>
            <person name="Raya R.R."/>
        </authorList>
    </citation>
    <scope>NUCLEOTIDE SEQUENCE [LARGE SCALE GENOMIC DNA]</scope>
    <source>
        <strain evidence="6 8">CRL573</strain>
    </source>
</reference>